<dbReference type="EMBL" id="RIAR02000001">
    <property type="protein sequence ID" value="NSL87905.1"/>
    <property type="molecule type" value="Genomic_DNA"/>
</dbReference>
<dbReference type="InterPro" id="IPR022551">
    <property type="entry name" value="BrxC"/>
</dbReference>
<evidence type="ECO:0000313" key="1">
    <source>
        <dbReference type="EMBL" id="NSL87905.1"/>
    </source>
</evidence>
<reference evidence="1" key="1">
    <citation type="submission" date="2020-05" db="EMBL/GenBank/DDBJ databases">
        <title>Chitinophaga laudate sp. nov., isolated from a tropical peat swamp.</title>
        <authorList>
            <person name="Goh C.B.S."/>
            <person name="Lee M.S."/>
            <person name="Parimannan S."/>
            <person name="Pasbakhsh P."/>
            <person name="Yule C.M."/>
            <person name="Rajandas H."/>
            <person name="Loke S."/>
            <person name="Croft L."/>
            <person name="Tan J.B.L."/>
        </authorList>
    </citation>
    <scope>NUCLEOTIDE SEQUENCE</scope>
    <source>
        <strain evidence="1">Mgbs1</strain>
    </source>
</reference>
<dbReference type="InterPro" id="IPR036249">
    <property type="entry name" value="Thioredoxin-like_sf"/>
</dbReference>
<gene>
    <name evidence="1" type="primary">ytxJ</name>
    <name evidence="1" type="ORF">ECE50_013745</name>
</gene>
<evidence type="ECO:0000313" key="2">
    <source>
        <dbReference type="Proteomes" id="UP000281028"/>
    </source>
</evidence>
<organism evidence="1 2">
    <name type="scientific">Chitinophaga solisilvae</name>
    <dbReference type="NCBI Taxonomy" id="1233460"/>
    <lineage>
        <taxon>Bacteria</taxon>
        <taxon>Pseudomonadati</taxon>
        <taxon>Bacteroidota</taxon>
        <taxon>Chitinophagia</taxon>
        <taxon>Chitinophagales</taxon>
        <taxon>Chitinophagaceae</taxon>
        <taxon>Chitinophaga</taxon>
    </lineage>
</organism>
<dbReference type="RefSeq" id="WP_127044660.1">
    <property type="nucleotide sequence ID" value="NZ_JAABOK010000013.1"/>
</dbReference>
<name>A0A3S1AW05_9BACT</name>
<dbReference type="SUPFAM" id="SSF52833">
    <property type="entry name" value="Thioredoxin-like"/>
    <property type="match status" value="1"/>
</dbReference>
<comment type="caution">
    <text evidence="1">The sequence shown here is derived from an EMBL/GenBank/DDBJ whole genome shotgun (WGS) entry which is preliminary data.</text>
</comment>
<proteinExistence type="predicted"/>
<accession>A0A3S1AW05</accession>
<dbReference type="AlphaFoldDB" id="A0A3S1AW05"/>
<dbReference type="OrthoDB" id="677051at2"/>
<dbReference type="Pfam" id="PF11009">
    <property type="entry name" value="BrxC"/>
    <property type="match status" value="1"/>
</dbReference>
<sequence>MTWKTLDSEAQLQQIIEESAMQPVVIFKHSTRCSISSMAKSRLERAVAPEGLTFYYLDLIAHRDISGKIAHDFGIMHESPQVLVIDKGVCVYDESHNGISMEEIAGHLNG</sequence>
<keyword evidence="2" id="KW-1185">Reference proteome</keyword>
<protein>
    <submittedName>
        <fullName evidence="1">Bacillithiol system redox-active protein YtxJ</fullName>
    </submittedName>
</protein>
<dbReference type="NCBIfam" id="TIGR04019">
    <property type="entry name" value="B_thiol_YtxJ"/>
    <property type="match status" value="1"/>
</dbReference>
<dbReference type="Proteomes" id="UP000281028">
    <property type="component" value="Unassembled WGS sequence"/>
</dbReference>
<dbReference type="Gene3D" id="3.40.30.10">
    <property type="entry name" value="Glutaredoxin"/>
    <property type="match status" value="1"/>
</dbReference>